<keyword evidence="1" id="KW-0732">Signal</keyword>
<evidence type="ECO:0000313" key="4">
    <source>
        <dbReference type="Proteomes" id="UP000054988"/>
    </source>
</evidence>
<dbReference type="Pfam" id="PF12222">
    <property type="entry name" value="PNGaseA"/>
    <property type="match status" value="1"/>
</dbReference>
<dbReference type="Proteomes" id="UP000054988">
    <property type="component" value="Unassembled WGS sequence"/>
</dbReference>
<feature type="signal peptide" evidence="1">
    <location>
        <begin position="1"/>
        <end position="19"/>
    </location>
</feature>
<feature type="domain" description="Peptide N-acetyl-beta-D-glucosaminyl asparaginase amidase A N-terminal" evidence="2">
    <location>
        <begin position="30"/>
        <end position="354"/>
    </location>
</feature>
<dbReference type="PANTHER" id="PTHR31104">
    <property type="entry name" value="PEPTIDE-N4-(N-ACETYL-BETA-GLUCOSAMINYL)ASPARAGINE AMIDASE A PROTEIN"/>
    <property type="match status" value="1"/>
</dbReference>
<dbReference type="EMBL" id="LATX01002203">
    <property type="protein sequence ID" value="KTB32848.1"/>
    <property type="molecule type" value="Genomic_DNA"/>
</dbReference>
<comment type="caution">
    <text evidence="3">The sequence shown here is derived from an EMBL/GenBank/DDBJ whole genome shotgun (WGS) entry which is preliminary data.</text>
</comment>
<feature type="chain" id="PRO_5006901580" description="Peptide N-acetyl-beta-D-glucosaminyl asparaginase amidase A N-terminal domain-containing protein" evidence="1">
    <location>
        <begin position="20"/>
        <end position="583"/>
    </location>
</feature>
<name>A0A0W0F927_MONRR</name>
<gene>
    <name evidence="3" type="ORF">WG66_14651</name>
</gene>
<protein>
    <recommendedName>
        <fullName evidence="2">Peptide N-acetyl-beta-D-glucosaminyl asparaginase amidase A N-terminal domain-containing protein</fullName>
    </recommendedName>
</protein>
<organism evidence="3 4">
    <name type="scientific">Moniliophthora roreri</name>
    <name type="common">Frosty pod rot fungus</name>
    <name type="synonym">Monilia roreri</name>
    <dbReference type="NCBI Taxonomy" id="221103"/>
    <lineage>
        <taxon>Eukaryota</taxon>
        <taxon>Fungi</taxon>
        <taxon>Dikarya</taxon>
        <taxon>Basidiomycota</taxon>
        <taxon>Agaricomycotina</taxon>
        <taxon>Agaricomycetes</taxon>
        <taxon>Agaricomycetidae</taxon>
        <taxon>Agaricales</taxon>
        <taxon>Marasmiineae</taxon>
        <taxon>Marasmiaceae</taxon>
        <taxon>Moniliophthora</taxon>
    </lineage>
</organism>
<evidence type="ECO:0000313" key="3">
    <source>
        <dbReference type="EMBL" id="KTB32848.1"/>
    </source>
</evidence>
<accession>A0A0W0F927</accession>
<dbReference type="InterPro" id="IPR021102">
    <property type="entry name" value="PNGase_A"/>
</dbReference>
<dbReference type="InterPro" id="IPR056948">
    <property type="entry name" value="PNGaseA_N"/>
</dbReference>
<sequence>MAPLLFLAVQFALTSLCFCTRLVNFQLAQPPVVPKNVKYCTVKVLERDFAFSFGKAEVVQLTPPTDCGPPGSWAAVTLNFTVTSNGTQFDRLGVFTFRNTEIWRTSTPEPTRGDGIIWTYVKDVSQYIPLFAEPGTFILQLDNLIREDLDGIYSTVLYATYYASSFTAPPAKKSDLILPISTLANNTGNEASVPPAFSLNITLPRNTIKVYAELFASGNGQEEFWYNNIANEYISELPDNTTYPNGPFREVRLLIDGQLAGVAFPYPVVFTGGFNPALWRPIAAYGALDQPTYFLDVTPFVPLLTDGNPHNFSLDIVSAEDDHTINQNWYVSGLLQIVTDSSTEPTTGKMTIYDVEPYAQSSAAIVRDNGEVEITVKATRQLHIESTIVSGSGVSIDAVFKQNLQYSNVQIYKNSTQHLRQSTTGQIISTHNNVVAVSDQFDYPFNVELRSLTPDGRDFMTYIDHSYNRSIQPSPLILASTIYNQQTANGFFSMRKGGNTGNGTNNNIFSYKDASGNTYNRRINAAFNNITLDEESSSLSGSGSAKEHYSSSLSLVSPDGLEHRFAGTRLPVTWSFLKLELEL</sequence>
<dbReference type="Pfam" id="PF25156">
    <property type="entry name" value="PNGase_A_C"/>
    <property type="match status" value="1"/>
</dbReference>
<reference evidence="3 4" key="1">
    <citation type="submission" date="2015-12" db="EMBL/GenBank/DDBJ databases">
        <title>Draft genome sequence of Moniliophthora roreri, the causal agent of frosty pod rot of cacao.</title>
        <authorList>
            <person name="Aime M.C."/>
            <person name="Diaz-Valderrama J.R."/>
            <person name="Kijpornyongpan T."/>
            <person name="Phillips-Mora W."/>
        </authorList>
    </citation>
    <scope>NUCLEOTIDE SEQUENCE [LARGE SCALE GENOMIC DNA]</scope>
    <source>
        <strain evidence="3 4">MCA 2952</strain>
    </source>
</reference>
<dbReference type="AlphaFoldDB" id="A0A0W0F927"/>
<evidence type="ECO:0000259" key="2">
    <source>
        <dbReference type="Pfam" id="PF12222"/>
    </source>
</evidence>
<evidence type="ECO:0000256" key="1">
    <source>
        <dbReference type="SAM" id="SignalP"/>
    </source>
</evidence>
<proteinExistence type="predicted"/>